<dbReference type="Gene3D" id="3.40.50.1000">
    <property type="entry name" value="HAD superfamily/HAD-like"/>
    <property type="match status" value="1"/>
</dbReference>
<sequence>MALTLEQYATNYLPTRGLPWPIPPTFQPKKARPHLERYPLKAVLWTAYGTLLNTLQGELLFEHPQVFVTENALDKTIKEFNMWNSMSRKPGAPAEYMRELYNKAFTTLKMLGHGSEKHPEVVAEQVWDDIVKKLLQKEYKFDAGLFGALNEYVKKIAYFYHSSIQGCGAYPGAADAIRLLADRGVVSGLLADGQCFTPAQIHKALREEDESFDVNAYIPVNLRILSAEKFAKKPSDTLFKAAVAAVAARGWKPEQVLHVGSNVVRDIAPAKKFGFRTALFAGDKNSLVATGEHLKEPEFRPDILITELPQIAEVMAS</sequence>
<name>A0A5C1AMC2_9BACT</name>
<dbReference type="InterPro" id="IPR051540">
    <property type="entry name" value="S-2-haloacid_dehalogenase"/>
</dbReference>
<accession>A0A5C1AMC2</accession>
<dbReference type="EMBL" id="CP042425">
    <property type="protein sequence ID" value="QEL20391.1"/>
    <property type="molecule type" value="Genomic_DNA"/>
</dbReference>
<protein>
    <submittedName>
        <fullName evidence="2">HAD family hydrolase</fullName>
    </submittedName>
</protein>
<keyword evidence="3" id="KW-1185">Reference proteome</keyword>
<dbReference type="RefSeq" id="WP_149114697.1">
    <property type="nucleotide sequence ID" value="NZ_CP042425.1"/>
</dbReference>
<gene>
    <name evidence="2" type="ORF">PX52LOC_07484</name>
</gene>
<dbReference type="InterPro" id="IPR023214">
    <property type="entry name" value="HAD_sf"/>
</dbReference>
<dbReference type="Pfam" id="PF13242">
    <property type="entry name" value="Hydrolase_like"/>
    <property type="match status" value="1"/>
</dbReference>
<reference evidence="3" key="1">
    <citation type="submission" date="2019-08" db="EMBL/GenBank/DDBJ databases">
        <title>Limnoglobus roseus gen. nov., sp. nov., a novel freshwater planctomycete with a giant genome from the family Gemmataceae.</title>
        <authorList>
            <person name="Kulichevskaya I.S."/>
            <person name="Naumoff D.G."/>
            <person name="Miroshnikov K."/>
            <person name="Ivanova A."/>
            <person name="Philippov D.A."/>
            <person name="Hakobyan A."/>
            <person name="Rijpstra I.C."/>
            <person name="Sinninghe Damste J.S."/>
            <person name="Liesack W."/>
            <person name="Dedysh S.N."/>
        </authorList>
    </citation>
    <scope>NUCLEOTIDE SEQUENCE [LARGE SCALE GENOMIC DNA]</scope>
    <source>
        <strain evidence="3">PX52</strain>
    </source>
</reference>
<dbReference type="SUPFAM" id="SSF56784">
    <property type="entry name" value="HAD-like"/>
    <property type="match status" value="1"/>
</dbReference>
<dbReference type="PANTHER" id="PTHR43316">
    <property type="entry name" value="HYDROLASE, HALOACID DELAHOGENASE-RELATED"/>
    <property type="match status" value="1"/>
</dbReference>
<dbReference type="OrthoDB" id="367448at2"/>
<dbReference type="InterPro" id="IPR036412">
    <property type="entry name" value="HAD-like_sf"/>
</dbReference>
<dbReference type="AlphaFoldDB" id="A0A5C1AMC2"/>
<dbReference type="PANTHER" id="PTHR43316:SF3">
    <property type="entry name" value="HALOACID DEHALOGENASE, TYPE II (AFU_ORTHOLOGUE AFUA_2G07750)-RELATED"/>
    <property type="match status" value="1"/>
</dbReference>
<dbReference type="GO" id="GO:0016787">
    <property type="term" value="F:hydrolase activity"/>
    <property type="evidence" value="ECO:0007669"/>
    <property type="project" value="UniProtKB-KW"/>
</dbReference>
<evidence type="ECO:0000256" key="1">
    <source>
        <dbReference type="ARBA" id="ARBA00022801"/>
    </source>
</evidence>
<dbReference type="KEGG" id="lrs:PX52LOC_07484"/>
<dbReference type="Proteomes" id="UP000324974">
    <property type="component" value="Chromosome"/>
</dbReference>
<evidence type="ECO:0000313" key="3">
    <source>
        <dbReference type="Proteomes" id="UP000324974"/>
    </source>
</evidence>
<keyword evidence="1 2" id="KW-0378">Hydrolase</keyword>
<proteinExistence type="predicted"/>
<evidence type="ECO:0000313" key="2">
    <source>
        <dbReference type="EMBL" id="QEL20391.1"/>
    </source>
</evidence>
<organism evidence="2 3">
    <name type="scientific">Limnoglobus roseus</name>
    <dbReference type="NCBI Taxonomy" id="2598579"/>
    <lineage>
        <taxon>Bacteria</taxon>
        <taxon>Pseudomonadati</taxon>
        <taxon>Planctomycetota</taxon>
        <taxon>Planctomycetia</taxon>
        <taxon>Gemmatales</taxon>
        <taxon>Gemmataceae</taxon>
        <taxon>Limnoglobus</taxon>
    </lineage>
</organism>